<dbReference type="InterPro" id="IPR016454">
    <property type="entry name" value="Cysteine_dSase"/>
</dbReference>
<comment type="function">
    <text evidence="2">Catalyzes the removal of elemental sulfur and selenium atoms from L-cysteine, L-cystine, L-selenocysteine, and L-selenocystine to produce L-alanine.</text>
</comment>
<proteinExistence type="inferred from homology"/>
<evidence type="ECO:0000259" key="11">
    <source>
        <dbReference type="Pfam" id="PF00266"/>
    </source>
</evidence>
<feature type="domain" description="Aminotransferase class V" evidence="11">
    <location>
        <begin position="33"/>
        <end position="402"/>
    </location>
</feature>
<dbReference type="SUPFAM" id="SSF53383">
    <property type="entry name" value="PLP-dependent transferases"/>
    <property type="match status" value="1"/>
</dbReference>
<evidence type="ECO:0000256" key="7">
    <source>
        <dbReference type="ARBA" id="ARBA00021850"/>
    </source>
</evidence>
<gene>
    <name evidence="12" type="primary">csd</name>
    <name evidence="12" type="ORF">GCM10007276_21300</name>
</gene>
<dbReference type="Gene3D" id="3.90.1150.10">
    <property type="entry name" value="Aspartate Aminotransferase, domain 1"/>
    <property type="match status" value="1"/>
</dbReference>
<protein>
    <recommendedName>
        <fullName evidence="6">Cysteine desulfurase</fullName>
        <ecNumber evidence="5">2.8.1.7</ecNumber>
    </recommendedName>
    <alternativeName>
        <fullName evidence="7">Probable cysteine desulfurase</fullName>
    </alternativeName>
</protein>
<evidence type="ECO:0000256" key="5">
    <source>
        <dbReference type="ARBA" id="ARBA00012239"/>
    </source>
</evidence>
<dbReference type="InterPro" id="IPR015424">
    <property type="entry name" value="PyrdxlP-dep_Trfase"/>
</dbReference>
<dbReference type="InterPro" id="IPR010970">
    <property type="entry name" value="Cys_dSase_SufS"/>
</dbReference>
<keyword evidence="13" id="KW-1185">Reference proteome</keyword>
<accession>A0A8J3DV09</accession>
<organism evidence="12 13">
    <name type="scientific">Agaricicola taiwanensis</name>
    <dbReference type="NCBI Taxonomy" id="591372"/>
    <lineage>
        <taxon>Bacteria</taxon>
        <taxon>Pseudomonadati</taxon>
        <taxon>Pseudomonadota</taxon>
        <taxon>Alphaproteobacteria</taxon>
        <taxon>Rhodobacterales</taxon>
        <taxon>Paracoccaceae</taxon>
        <taxon>Agaricicola</taxon>
    </lineage>
</organism>
<dbReference type="PIRSF" id="PIRSF005572">
    <property type="entry name" value="NifS"/>
    <property type="match status" value="1"/>
</dbReference>
<dbReference type="InterPro" id="IPR015422">
    <property type="entry name" value="PyrdxlP-dep_Trfase_small"/>
</dbReference>
<evidence type="ECO:0000256" key="10">
    <source>
        <dbReference type="ARBA" id="ARBA00050776"/>
    </source>
</evidence>
<reference evidence="12" key="2">
    <citation type="submission" date="2020-09" db="EMBL/GenBank/DDBJ databases">
        <authorList>
            <person name="Sun Q."/>
            <person name="Sedlacek I."/>
        </authorList>
    </citation>
    <scope>NUCLEOTIDE SEQUENCE</scope>
    <source>
        <strain evidence="12">CCM 7684</strain>
    </source>
</reference>
<evidence type="ECO:0000313" key="13">
    <source>
        <dbReference type="Proteomes" id="UP000602745"/>
    </source>
</evidence>
<dbReference type="GO" id="GO:0030170">
    <property type="term" value="F:pyridoxal phosphate binding"/>
    <property type="evidence" value="ECO:0007669"/>
    <property type="project" value="InterPro"/>
</dbReference>
<name>A0A8J3DV09_9RHOB</name>
<dbReference type="Proteomes" id="UP000602745">
    <property type="component" value="Unassembled WGS sequence"/>
</dbReference>
<evidence type="ECO:0000313" key="12">
    <source>
        <dbReference type="EMBL" id="GGE43910.1"/>
    </source>
</evidence>
<evidence type="ECO:0000256" key="8">
    <source>
        <dbReference type="ARBA" id="ARBA00022679"/>
    </source>
</evidence>
<evidence type="ECO:0000256" key="3">
    <source>
        <dbReference type="ARBA" id="ARBA00003120"/>
    </source>
</evidence>
<dbReference type="CDD" id="cd06453">
    <property type="entry name" value="SufS_like"/>
    <property type="match status" value="1"/>
</dbReference>
<dbReference type="GO" id="GO:0006534">
    <property type="term" value="P:cysteine metabolic process"/>
    <property type="evidence" value="ECO:0007669"/>
    <property type="project" value="InterPro"/>
</dbReference>
<keyword evidence="8" id="KW-0808">Transferase</keyword>
<evidence type="ECO:0000256" key="4">
    <source>
        <dbReference type="ARBA" id="ARBA00010447"/>
    </source>
</evidence>
<dbReference type="AlphaFoldDB" id="A0A8J3DV09"/>
<dbReference type="PANTHER" id="PTHR43586">
    <property type="entry name" value="CYSTEINE DESULFURASE"/>
    <property type="match status" value="1"/>
</dbReference>
<keyword evidence="9" id="KW-0663">Pyridoxal phosphate</keyword>
<comment type="function">
    <text evidence="3">Catalyzes the removal of elemental sulfur atoms from cysteine to produce alanine. Seems to participate in the biosynthesis of the nitrogenase metalloclusters by providing the inorganic sulfur required for the Fe-S core formation.</text>
</comment>
<dbReference type="Pfam" id="PF00266">
    <property type="entry name" value="Aminotran_5"/>
    <property type="match status" value="1"/>
</dbReference>
<dbReference type="Gene3D" id="3.40.640.10">
    <property type="entry name" value="Type I PLP-dependent aspartate aminotransferase-like (Major domain)"/>
    <property type="match status" value="1"/>
</dbReference>
<dbReference type="EC" id="2.8.1.7" evidence="5"/>
<dbReference type="EMBL" id="BMCP01000002">
    <property type="protein sequence ID" value="GGE43910.1"/>
    <property type="molecule type" value="Genomic_DNA"/>
</dbReference>
<reference evidence="12" key="1">
    <citation type="journal article" date="2014" name="Int. J. Syst. Evol. Microbiol.">
        <title>Complete genome sequence of Corynebacterium casei LMG S-19264T (=DSM 44701T), isolated from a smear-ripened cheese.</title>
        <authorList>
            <consortium name="US DOE Joint Genome Institute (JGI-PGF)"/>
            <person name="Walter F."/>
            <person name="Albersmeier A."/>
            <person name="Kalinowski J."/>
            <person name="Ruckert C."/>
        </authorList>
    </citation>
    <scope>NUCLEOTIDE SEQUENCE</scope>
    <source>
        <strain evidence="12">CCM 7684</strain>
    </source>
</reference>
<evidence type="ECO:0000256" key="9">
    <source>
        <dbReference type="ARBA" id="ARBA00022898"/>
    </source>
</evidence>
<comment type="cofactor">
    <cofactor evidence="1">
        <name>pyridoxal 5'-phosphate</name>
        <dbReference type="ChEBI" id="CHEBI:597326"/>
    </cofactor>
</comment>
<comment type="similarity">
    <text evidence="4">Belongs to the class-V pyridoxal-phosphate-dependent aminotransferase family. Csd subfamily.</text>
</comment>
<evidence type="ECO:0000256" key="2">
    <source>
        <dbReference type="ARBA" id="ARBA00002824"/>
    </source>
</evidence>
<sequence length="414" mass="45357">MNAPVSGLHSYDIDTIRQDFPILSLEIYGKPLVYLDNGASAQKPQQVLDAMREVYETKYANVHRGLHYLANAATEAYEGAREKVRGFLNAGSADEIVFTRSATGAINAIASSFGQHHLGEGGEIVLSIMEHHSNIVPWHYHRERKGAVIKWAPVRDDGSFDIDAFADLLTERTKIVAITHMSNVLGTVTPVKEIIRLSHERGIPVLIDGSQGAVHLPVDVQELDADFYIMTGHKLYGPTGIGVLYAKREWLEKLPPFEGGGEMIRDVTEDWVTYGDPPHKFEAGTPAIVEAVGLGAAIDYVSGIGREAIHAHENDLRDYAHERLAAINSIRIFGTTKEKGAILSFEMKGAHAHDVATIIDRAGIAVRAGTHCAQPLLARYGVTSTCRASFGLYNTRAEIDKLSEALEKARELFA</sequence>
<comment type="catalytic activity">
    <reaction evidence="10">
        <text>(sulfur carrier)-H + L-cysteine = (sulfur carrier)-SH + L-alanine</text>
        <dbReference type="Rhea" id="RHEA:43892"/>
        <dbReference type="Rhea" id="RHEA-COMP:14737"/>
        <dbReference type="Rhea" id="RHEA-COMP:14739"/>
        <dbReference type="ChEBI" id="CHEBI:29917"/>
        <dbReference type="ChEBI" id="CHEBI:35235"/>
        <dbReference type="ChEBI" id="CHEBI:57972"/>
        <dbReference type="ChEBI" id="CHEBI:64428"/>
        <dbReference type="EC" id="2.8.1.7"/>
    </reaction>
</comment>
<dbReference type="RefSeq" id="WP_188409706.1">
    <property type="nucleotide sequence ID" value="NZ_BMCP01000002.1"/>
</dbReference>
<evidence type="ECO:0000256" key="6">
    <source>
        <dbReference type="ARBA" id="ARBA00013558"/>
    </source>
</evidence>
<dbReference type="InterPro" id="IPR000192">
    <property type="entry name" value="Aminotrans_V_dom"/>
</dbReference>
<dbReference type="InterPro" id="IPR015421">
    <property type="entry name" value="PyrdxlP-dep_Trfase_major"/>
</dbReference>
<dbReference type="PANTHER" id="PTHR43586:SF8">
    <property type="entry name" value="CYSTEINE DESULFURASE 1, CHLOROPLASTIC"/>
    <property type="match status" value="1"/>
</dbReference>
<dbReference type="GO" id="GO:0031071">
    <property type="term" value="F:cysteine desulfurase activity"/>
    <property type="evidence" value="ECO:0007669"/>
    <property type="project" value="UniProtKB-EC"/>
</dbReference>
<evidence type="ECO:0000256" key="1">
    <source>
        <dbReference type="ARBA" id="ARBA00001933"/>
    </source>
</evidence>
<comment type="caution">
    <text evidence="12">The sequence shown here is derived from an EMBL/GenBank/DDBJ whole genome shotgun (WGS) entry which is preliminary data.</text>
</comment>
<dbReference type="NCBIfam" id="TIGR01979">
    <property type="entry name" value="sufS"/>
    <property type="match status" value="1"/>
</dbReference>